<dbReference type="Proteomes" id="UP000235371">
    <property type="component" value="Unassembled WGS sequence"/>
</dbReference>
<dbReference type="AlphaFoldDB" id="A0A2J6SEM6"/>
<evidence type="ECO:0000313" key="1">
    <source>
        <dbReference type="EMBL" id="PMD49218.1"/>
    </source>
</evidence>
<dbReference type="InParanoid" id="A0A2J6SEM6"/>
<dbReference type="OrthoDB" id="2157530at2759"/>
<proteinExistence type="predicted"/>
<organism evidence="1 2">
    <name type="scientific">Hyaloscypha bicolor E</name>
    <dbReference type="NCBI Taxonomy" id="1095630"/>
    <lineage>
        <taxon>Eukaryota</taxon>
        <taxon>Fungi</taxon>
        <taxon>Dikarya</taxon>
        <taxon>Ascomycota</taxon>
        <taxon>Pezizomycotina</taxon>
        <taxon>Leotiomycetes</taxon>
        <taxon>Helotiales</taxon>
        <taxon>Hyaloscyphaceae</taxon>
        <taxon>Hyaloscypha</taxon>
        <taxon>Hyaloscypha bicolor</taxon>
    </lineage>
</organism>
<evidence type="ECO:0000313" key="2">
    <source>
        <dbReference type="Proteomes" id="UP000235371"/>
    </source>
</evidence>
<accession>A0A2J6SEM6</accession>
<dbReference type="EMBL" id="KZ613921">
    <property type="protein sequence ID" value="PMD49218.1"/>
    <property type="molecule type" value="Genomic_DNA"/>
</dbReference>
<name>A0A2J6SEM6_9HELO</name>
<keyword evidence="2" id="KW-1185">Reference proteome</keyword>
<reference evidence="1 2" key="1">
    <citation type="submission" date="2016-04" db="EMBL/GenBank/DDBJ databases">
        <title>A degradative enzymes factory behind the ericoid mycorrhizal symbiosis.</title>
        <authorList>
            <consortium name="DOE Joint Genome Institute"/>
            <person name="Martino E."/>
            <person name="Morin E."/>
            <person name="Grelet G."/>
            <person name="Kuo A."/>
            <person name="Kohler A."/>
            <person name="Daghino S."/>
            <person name="Barry K."/>
            <person name="Choi C."/>
            <person name="Cichocki N."/>
            <person name="Clum A."/>
            <person name="Copeland A."/>
            <person name="Hainaut M."/>
            <person name="Haridas S."/>
            <person name="Labutti K."/>
            <person name="Lindquist E."/>
            <person name="Lipzen A."/>
            <person name="Khouja H.-R."/>
            <person name="Murat C."/>
            <person name="Ohm R."/>
            <person name="Olson A."/>
            <person name="Spatafora J."/>
            <person name="Veneault-Fourrey C."/>
            <person name="Henrissat B."/>
            <person name="Grigoriev I."/>
            <person name="Martin F."/>
            <person name="Perotto S."/>
        </authorList>
    </citation>
    <scope>NUCLEOTIDE SEQUENCE [LARGE SCALE GENOMIC DNA]</scope>
    <source>
        <strain evidence="1 2">E</strain>
    </source>
</reference>
<dbReference type="RefSeq" id="XP_024726122.1">
    <property type="nucleotide sequence ID" value="XM_024882165.1"/>
</dbReference>
<sequence length="123" mass="13862">MCLTTTQFLSPEPIFDQQPGVPFPSPALYRTGMALCTDTRYKIFAVLNLAYDSAKIVPSPNYTLSVDEVYKQLVVSLIKESGRFDVLSLANLPVYPRQLDMPVPSWVRLDFQSHQHCQLAHSS</sequence>
<gene>
    <name evidence="1" type="ORF">K444DRAFT_622786</name>
</gene>
<protein>
    <submittedName>
        <fullName evidence="1">Uncharacterized protein</fullName>
    </submittedName>
</protein>
<dbReference type="GeneID" id="36590242"/>